<comment type="subcellular location">
    <subcellularLocation>
        <location evidence="1 10">Cytoplasm</location>
    </subcellularLocation>
</comment>
<dbReference type="OrthoDB" id="9775440at2"/>
<dbReference type="GO" id="GO:0004814">
    <property type="term" value="F:arginine-tRNA ligase activity"/>
    <property type="evidence" value="ECO:0007669"/>
    <property type="project" value="InterPro"/>
</dbReference>
<dbReference type="Proteomes" id="UP000310506">
    <property type="component" value="Unassembled WGS sequence"/>
</dbReference>
<keyword evidence="8 10" id="KW-0030">Aminoacyl-tRNA synthetase</keyword>
<evidence type="ECO:0000256" key="5">
    <source>
        <dbReference type="ARBA" id="ARBA00022741"/>
    </source>
</evidence>
<evidence type="ECO:0000256" key="9">
    <source>
        <dbReference type="ARBA" id="ARBA00047937"/>
    </source>
</evidence>
<dbReference type="Pfam" id="PF05746">
    <property type="entry name" value="DALR_1"/>
    <property type="match status" value="1"/>
</dbReference>
<gene>
    <name evidence="10" type="primary">glyS</name>
    <name evidence="12" type="ORF">ESZ54_04300</name>
</gene>
<keyword evidence="7 10" id="KW-0648">Protein biosynthesis</keyword>
<evidence type="ECO:0000256" key="7">
    <source>
        <dbReference type="ARBA" id="ARBA00022917"/>
    </source>
</evidence>
<dbReference type="AlphaFoldDB" id="A0A4V3TV58"/>
<keyword evidence="13" id="KW-1185">Reference proteome</keyword>
<dbReference type="NCBIfam" id="TIGR00211">
    <property type="entry name" value="glyS"/>
    <property type="match status" value="1"/>
</dbReference>
<dbReference type="EC" id="6.1.1.14" evidence="10"/>
<keyword evidence="6 10" id="KW-0067">ATP-binding</keyword>
<dbReference type="RefSeq" id="WP_136136450.1">
    <property type="nucleotide sequence ID" value="NZ_SDGV01000010.1"/>
</dbReference>
<dbReference type="PANTHER" id="PTHR30075:SF2">
    <property type="entry name" value="GLYCINE--TRNA LIGASE, CHLOROPLASTIC_MITOCHONDRIAL 2"/>
    <property type="match status" value="1"/>
</dbReference>
<dbReference type="PROSITE" id="PS50861">
    <property type="entry name" value="AA_TRNA_LIGASE_II_GLYAB"/>
    <property type="match status" value="1"/>
</dbReference>
<comment type="subunit">
    <text evidence="10">Tetramer of two alpha and two beta subunits.</text>
</comment>
<dbReference type="InterPro" id="IPR006194">
    <property type="entry name" value="Gly-tRNA-synth_heterodimer"/>
</dbReference>
<evidence type="ECO:0000259" key="11">
    <source>
        <dbReference type="Pfam" id="PF05746"/>
    </source>
</evidence>
<dbReference type="GO" id="GO:0004820">
    <property type="term" value="F:glycine-tRNA ligase activity"/>
    <property type="evidence" value="ECO:0007669"/>
    <property type="project" value="UniProtKB-UniRule"/>
</dbReference>
<dbReference type="GO" id="GO:0006426">
    <property type="term" value="P:glycyl-tRNA aminoacylation"/>
    <property type="evidence" value="ECO:0007669"/>
    <property type="project" value="UniProtKB-UniRule"/>
</dbReference>
<dbReference type="GO" id="GO:0005524">
    <property type="term" value="F:ATP binding"/>
    <property type="evidence" value="ECO:0007669"/>
    <property type="project" value="UniProtKB-UniRule"/>
</dbReference>
<evidence type="ECO:0000256" key="4">
    <source>
        <dbReference type="ARBA" id="ARBA00022598"/>
    </source>
</evidence>
<name>A0A4V3TV58_9ENTE</name>
<evidence type="ECO:0000256" key="1">
    <source>
        <dbReference type="ARBA" id="ARBA00004496"/>
    </source>
</evidence>
<evidence type="ECO:0000256" key="10">
    <source>
        <dbReference type="HAMAP-Rule" id="MF_00255"/>
    </source>
</evidence>
<dbReference type="SUPFAM" id="SSF109604">
    <property type="entry name" value="HD-domain/PDEase-like"/>
    <property type="match status" value="1"/>
</dbReference>
<dbReference type="PANTHER" id="PTHR30075">
    <property type="entry name" value="GLYCYL-TRNA SYNTHETASE"/>
    <property type="match status" value="1"/>
</dbReference>
<dbReference type="PRINTS" id="PR01045">
    <property type="entry name" value="TRNASYNTHGB"/>
</dbReference>
<feature type="domain" description="DALR anticodon binding" evidence="11">
    <location>
        <begin position="586"/>
        <end position="676"/>
    </location>
</feature>
<dbReference type="Pfam" id="PF02092">
    <property type="entry name" value="tRNA_synt_2f"/>
    <property type="match status" value="1"/>
</dbReference>
<reference evidence="12 13" key="1">
    <citation type="submission" date="2019-01" db="EMBL/GenBank/DDBJ databases">
        <title>Vagococcus silagei sp. nov. isolated from brewer's grain.</title>
        <authorList>
            <person name="Guu J.-R."/>
        </authorList>
    </citation>
    <scope>NUCLEOTIDE SEQUENCE [LARGE SCALE GENOMIC DNA]</scope>
    <source>
        <strain evidence="12 13">2B-2</strain>
    </source>
</reference>
<accession>A0A4V3TV58</accession>
<comment type="catalytic activity">
    <reaction evidence="9 10">
        <text>tRNA(Gly) + glycine + ATP = glycyl-tRNA(Gly) + AMP + diphosphate</text>
        <dbReference type="Rhea" id="RHEA:16013"/>
        <dbReference type="Rhea" id="RHEA-COMP:9664"/>
        <dbReference type="Rhea" id="RHEA-COMP:9683"/>
        <dbReference type="ChEBI" id="CHEBI:30616"/>
        <dbReference type="ChEBI" id="CHEBI:33019"/>
        <dbReference type="ChEBI" id="CHEBI:57305"/>
        <dbReference type="ChEBI" id="CHEBI:78442"/>
        <dbReference type="ChEBI" id="CHEBI:78522"/>
        <dbReference type="ChEBI" id="CHEBI:456215"/>
        <dbReference type="EC" id="6.1.1.14"/>
    </reaction>
</comment>
<evidence type="ECO:0000313" key="13">
    <source>
        <dbReference type="Proteomes" id="UP000310506"/>
    </source>
</evidence>
<dbReference type="GO" id="GO:0005829">
    <property type="term" value="C:cytosol"/>
    <property type="evidence" value="ECO:0007669"/>
    <property type="project" value="TreeGrafter"/>
</dbReference>
<comment type="caution">
    <text evidence="12">The sequence shown here is derived from an EMBL/GenBank/DDBJ whole genome shotgun (WGS) entry which is preliminary data.</text>
</comment>
<keyword evidence="4 10" id="KW-0436">Ligase</keyword>
<sequence>MTQQFLLEIGLEEVPAHLVTPSMNQLETKIRTFLDENRLSFEEIEQFSTPRRFAFRVNGLAEKQTDIDEKAKGPAKKIAQDAEGNWTKAGLGFARGQGVDADALYFEDLKGVEYVFANKHEIGKPAADILPELMTVVPTLNFPVSMHWANYDYKFIRPVHWLVALLDDKVLPMSLFDVVSSNVSRGHRFLGADTTIESAASYENALEKECVMVSATKRKATIEAQINQIANENNWKVELDADLLEEVNNLVEYPTAFVGNFDEKYLAIPSEVLITSMKEHQRYFEVYSETGELMNHFISVRNGNRDHIETVAKGNEKVLLARLEDAEFFYNEDLKTTIDACLERLKAVTFHVKIGSMYEKMLRVQAISQYLGEFVNLTETELKHLSRASQIYKFDLVTNMVNEFPELQGIIGEKYALVQGEAIGVAQAIREHYLPNSSDSELPQSNIGAILAIADKLDTLFTFFTVGLSPKGSNDPYALRRQAYGIIRIIEDKGWEFPIGELQDKIVEIINNRSTQFGIKLDDNQEAINVFMKGRIKQWLLAKKIRHDIIEAVVESEQKDLSNMFEVANILRKQMSEEDFKATIESLTRVLNLAAKKESITIDINPDLFKNQSEKALYAAVEAIDTQIETLTLKEMFDELKKLTPLIQDYFEDTMVMIDDEKVKENRLSQLRKLANIVVPFANLEHLVVK</sequence>
<protein>
    <recommendedName>
        <fullName evidence="10">Glycine--tRNA ligase beta subunit</fullName>
        <ecNumber evidence="10">6.1.1.14</ecNumber>
    </recommendedName>
    <alternativeName>
        <fullName evidence="10">Glycyl-tRNA synthetase beta subunit</fullName>
        <shortName evidence="10">GlyRS</shortName>
    </alternativeName>
</protein>
<dbReference type="InterPro" id="IPR015944">
    <property type="entry name" value="Gly-tRNA-synth_bsu"/>
</dbReference>
<evidence type="ECO:0000256" key="3">
    <source>
        <dbReference type="ARBA" id="ARBA00022490"/>
    </source>
</evidence>
<comment type="similarity">
    <text evidence="2 10">Belongs to the class-II aminoacyl-tRNA synthetase family.</text>
</comment>
<evidence type="ECO:0000256" key="6">
    <source>
        <dbReference type="ARBA" id="ARBA00022840"/>
    </source>
</evidence>
<evidence type="ECO:0000256" key="2">
    <source>
        <dbReference type="ARBA" id="ARBA00008226"/>
    </source>
</evidence>
<proteinExistence type="inferred from homology"/>
<dbReference type="GO" id="GO:0006420">
    <property type="term" value="P:arginyl-tRNA aminoacylation"/>
    <property type="evidence" value="ECO:0007669"/>
    <property type="project" value="InterPro"/>
</dbReference>
<dbReference type="InterPro" id="IPR008909">
    <property type="entry name" value="DALR_anticod-bd"/>
</dbReference>
<keyword evidence="3 10" id="KW-0963">Cytoplasm</keyword>
<keyword evidence="5 10" id="KW-0547">Nucleotide-binding</keyword>
<organism evidence="12 13">
    <name type="scientific">Vagococcus silagei</name>
    <dbReference type="NCBI Taxonomy" id="2508885"/>
    <lineage>
        <taxon>Bacteria</taxon>
        <taxon>Bacillati</taxon>
        <taxon>Bacillota</taxon>
        <taxon>Bacilli</taxon>
        <taxon>Lactobacillales</taxon>
        <taxon>Enterococcaceae</taxon>
        <taxon>Vagococcus</taxon>
    </lineage>
</organism>
<evidence type="ECO:0000256" key="8">
    <source>
        <dbReference type="ARBA" id="ARBA00023146"/>
    </source>
</evidence>
<evidence type="ECO:0000313" key="12">
    <source>
        <dbReference type="EMBL" id="THB61679.1"/>
    </source>
</evidence>
<dbReference type="HAMAP" id="MF_00255">
    <property type="entry name" value="Gly_tRNA_synth_beta"/>
    <property type="match status" value="1"/>
</dbReference>
<dbReference type="EMBL" id="SDGV01000010">
    <property type="protein sequence ID" value="THB61679.1"/>
    <property type="molecule type" value="Genomic_DNA"/>
</dbReference>